<dbReference type="Proteomes" id="UP000077069">
    <property type="component" value="Unassembled WGS sequence"/>
</dbReference>
<name>A0A177BU37_9PLEO</name>
<dbReference type="RefSeq" id="XP_018029299.1">
    <property type="nucleotide sequence ID" value="XM_018179719.1"/>
</dbReference>
<gene>
    <name evidence="1" type="ORF">CC84DRAFT_1169667</name>
</gene>
<feature type="non-terminal residue" evidence="1">
    <location>
        <position position="216"/>
    </location>
</feature>
<organism evidence="1 2">
    <name type="scientific">Paraphaeosphaeria sporulosa</name>
    <dbReference type="NCBI Taxonomy" id="1460663"/>
    <lineage>
        <taxon>Eukaryota</taxon>
        <taxon>Fungi</taxon>
        <taxon>Dikarya</taxon>
        <taxon>Ascomycota</taxon>
        <taxon>Pezizomycotina</taxon>
        <taxon>Dothideomycetes</taxon>
        <taxon>Pleosporomycetidae</taxon>
        <taxon>Pleosporales</taxon>
        <taxon>Massarineae</taxon>
        <taxon>Didymosphaeriaceae</taxon>
        <taxon>Paraphaeosphaeria</taxon>
    </lineage>
</organism>
<evidence type="ECO:0000313" key="2">
    <source>
        <dbReference type="Proteomes" id="UP000077069"/>
    </source>
</evidence>
<dbReference type="AlphaFoldDB" id="A0A177BU37"/>
<keyword evidence="2" id="KW-1185">Reference proteome</keyword>
<protein>
    <submittedName>
        <fullName evidence="1">Uncharacterized protein</fullName>
    </submittedName>
</protein>
<reference evidence="1 2" key="1">
    <citation type="submission" date="2016-05" db="EMBL/GenBank/DDBJ databases">
        <title>Comparative analysis of secretome profiles of manganese(II)-oxidizing ascomycete fungi.</title>
        <authorList>
            <consortium name="DOE Joint Genome Institute"/>
            <person name="Zeiner C.A."/>
            <person name="Purvine S.O."/>
            <person name="Zink E.M."/>
            <person name="Wu S."/>
            <person name="Pasa-Tolic L."/>
            <person name="Chaput D.L."/>
            <person name="Haridas S."/>
            <person name="Grigoriev I.V."/>
            <person name="Santelli C.M."/>
            <person name="Hansel C.M."/>
        </authorList>
    </citation>
    <scope>NUCLEOTIDE SEQUENCE [LARGE SCALE GENOMIC DNA]</scope>
    <source>
        <strain evidence="1 2">AP3s5-JAC2a</strain>
    </source>
</reference>
<dbReference type="InParanoid" id="A0A177BU37"/>
<accession>A0A177BU37</accession>
<dbReference type="EMBL" id="KV441563">
    <property type="protein sequence ID" value="OAF98933.1"/>
    <property type="molecule type" value="Genomic_DNA"/>
</dbReference>
<evidence type="ECO:0000313" key="1">
    <source>
        <dbReference type="EMBL" id="OAF98933.1"/>
    </source>
</evidence>
<proteinExistence type="predicted"/>
<sequence length="216" mass="23287">MARICGIATGSATVWMGAVCLVERRALPRPRKASTPLTLCSRQKSDGKRQIGTALRVSVCSLEAAPRMALCYRPSAERQIQTGDSTLPGTRHQIGLTGRPIRCSQAQLLCALCATVQCGLVLRGLRQAMPRPRNIRRPTVVGRSISASTLFGTAYPWGLPPASSRMCFACVLGAHRAVLMPNWRSHTVPILRGQSPAPLAARALNRCLSSYVEATI</sequence>
<dbReference type="GeneID" id="28763205"/>